<feature type="compositionally biased region" description="Polar residues" evidence="1">
    <location>
        <begin position="263"/>
        <end position="274"/>
    </location>
</feature>
<feature type="compositionally biased region" description="Basic and acidic residues" evidence="1">
    <location>
        <begin position="275"/>
        <end position="284"/>
    </location>
</feature>
<name>A0A5M9JVE1_MONFR</name>
<feature type="compositionally biased region" description="Polar residues" evidence="1">
    <location>
        <begin position="285"/>
        <end position="296"/>
    </location>
</feature>
<dbReference type="Proteomes" id="UP000322873">
    <property type="component" value="Unassembled WGS sequence"/>
</dbReference>
<feature type="compositionally biased region" description="Polar residues" evidence="1">
    <location>
        <begin position="229"/>
        <end position="255"/>
    </location>
</feature>
<feature type="region of interest" description="Disordered" evidence="1">
    <location>
        <begin position="1"/>
        <end position="49"/>
    </location>
</feature>
<dbReference type="AlphaFoldDB" id="A0A5M9JVE1"/>
<proteinExistence type="predicted"/>
<protein>
    <submittedName>
        <fullName evidence="2">Uncharacterized protein</fullName>
    </submittedName>
</protein>
<evidence type="ECO:0000313" key="2">
    <source>
        <dbReference type="EMBL" id="KAA8572590.1"/>
    </source>
</evidence>
<keyword evidence="3" id="KW-1185">Reference proteome</keyword>
<evidence type="ECO:0000313" key="3">
    <source>
        <dbReference type="Proteomes" id="UP000322873"/>
    </source>
</evidence>
<feature type="compositionally biased region" description="Basic and acidic residues" evidence="1">
    <location>
        <begin position="38"/>
        <end position="47"/>
    </location>
</feature>
<organism evidence="2 3">
    <name type="scientific">Monilinia fructicola</name>
    <name type="common">Brown rot fungus</name>
    <name type="synonym">Ciboria fructicola</name>
    <dbReference type="NCBI Taxonomy" id="38448"/>
    <lineage>
        <taxon>Eukaryota</taxon>
        <taxon>Fungi</taxon>
        <taxon>Dikarya</taxon>
        <taxon>Ascomycota</taxon>
        <taxon>Pezizomycotina</taxon>
        <taxon>Leotiomycetes</taxon>
        <taxon>Helotiales</taxon>
        <taxon>Sclerotiniaceae</taxon>
        <taxon>Monilinia</taxon>
    </lineage>
</organism>
<accession>A0A5M9JVE1</accession>
<comment type="caution">
    <text evidence="2">The sequence shown here is derived from an EMBL/GenBank/DDBJ whole genome shotgun (WGS) entry which is preliminary data.</text>
</comment>
<gene>
    <name evidence="2" type="ORF">EYC84_003192</name>
</gene>
<reference evidence="2 3" key="1">
    <citation type="submission" date="2019-06" db="EMBL/GenBank/DDBJ databases">
        <title>Genome Sequence of the Brown Rot Fungal Pathogen Monilinia fructicola.</title>
        <authorList>
            <person name="De Miccolis Angelini R.M."/>
            <person name="Landi L."/>
            <person name="Abate D."/>
            <person name="Pollastro S."/>
            <person name="Romanazzi G."/>
            <person name="Faretra F."/>
        </authorList>
    </citation>
    <scope>NUCLEOTIDE SEQUENCE [LARGE SCALE GENOMIC DNA]</scope>
    <source>
        <strain evidence="2 3">Mfrc123</strain>
    </source>
</reference>
<sequence>MPSHPIPSHPIPSHPTNPANPKRPTKDSILSSRTHAHSTHEAGEGKRGASCYDCRVESTEYEVRKTRVAGGAEWSTAACLCLEQGTHDGIQPPTYMIGWRSTSPLRRDAARRSSERFGLGITEQYCIIPSTVQYNHKHDTPNTRGLSQSSKYDMILHYYRTHHPQYILHTVLAARRDPPSRANLDLDTAQHSTAQHSTVQTIQYLPLSTVTLCIDRRMRTLRYQRKYLKSSNSPSNPTQTQPRSPIPKSTTTQPKSFRRLIDTSASTGSLQDSTLARKGEKDSSLQHPANPQPNSRVQNLISIEAPPSDAITRIIILHPSTHPSVPIHKILPRLLRTILHTTLTPEFPKPTPRADEYLSHRWALPKLISIIFSPPGDGEGASESPWGATWYAYVCEDDGETGG</sequence>
<evidence type="ECO:0000256" key="1">
    <source>
        <dbReference type="SAM" id="MobiDB-lite"/>
    </source>
</evidence>
<dbReference type="EMBL" id="VICG01000004">
    <property type="protein sequence ID" value="KAA8572590.1"/>
    <property type="molecule type" value="Genomic_DNA"/>
</dbReference>
<feature type="compositionally biased region" description="Pro residues" evidence="1">
    <location>
        <begin position="1"/>
        <end position="15"/>
    </location>
</feature>
<feature type="region of interest" description="Disordered" evidence="1">
    <location>
        <begin position="227"/>
        <end position="296"/>
    </location>
</feature>